<proteinExistence type="evidence at transcript level"/>
<dbReference type="FunFam" id="3.40.50.2000:FF:000021">
    <property type="entry name" value="UDP-glucuronosyltransferase"/>
    <property type="match status" value="1"/>
</dbReference>
<organism evidence="6">
    <name type="scientific">Rhodnius prolixus</name>
    <name type="common">Triatomid bug</name>
    <dbReference type="NCBI Taxonomy" id="13249"/>
    <lineage>
        <taxon>Eukaryota</taxon>
        <taxon>Metazoa</taxon>
        <taxon>Ecdysozoa</taxon>
        <taxon>Arthropoda</taxon>
        <taxon>Hexapoda</taxon>
        <taxon>Insecta</taxon>
        <taxon>Pterygota</taxon>
        <taxon>Neoptera</taxon>
        <taxon>Paraneoptera</taxon>
        <taxon>Hemiptera</taxon>
        <taxon>Heteroptera</taxon>
        <taxon>Panheteroptera</taxon>
        <taxon>Cimicomorpha</taxon>
        <taxon>Reduviidae</taxon>
        <taxon>Triatominae</taxon>
        <taxon>Rhodnius</taxon>
    </lineage>
</organism>
<dbReference type="Gene3D" id="3.40.50.2000">
    <property type="entry name" value="Glycogen Phosphorylase B"/>
    <property type="match status" value="2"/>
</dbReference>
<reference evidence="7" key="3">
    <citation type="submission" date="2015-05" db="UniProtKB">
        <authorList>
            <consortium name="EnsemblMetazoa"/>
        </authorList>
    </citation>
    <scope>IDENTIFICATION</scope>
</reference>
<accession>R4G8T3</accession>
<evidence type="ECO:0000256" key="3">
    <source>
        <dbReference type="ARBA" id="ARBA00022679"/>
    </source>
</evidence>
<dbReference type="InterPro" id="IPR002213">
    <property type="entry name" value="UDP_glucos_trans"/>
</dbReference>
<keyword evidence="5" id="KW-0812">Transmembrane</keyword>
<reference evidence="8" key="2">
    <citation type="submission" date="2015-04" db="EMBL/GenBank/DDBJ databases">
        <authorList>
            <person name="Wilson R.K."/>
            <person name="Warren W."/>
            <person name="Dotson E."/>
            <person name="Oliveira P.L."/>
        </authorList>
    </citation>
    <scope>NUCLEOTIDE SEQUENCE</scope>
</reference>
<dbReference type="RefSeq" id="XP_073981004.1">
    <property type="nucleotide sequence ID" value="XM_074124903.1"/>
</dbReference>
<dbReference type="RefSeq" id="XP_073981010.1">
    <property type="nucleotide sequence ID" value="XM_074124909.1"/>
</dbReference>
<dbReference type="PANTHER" id="PTHR48043">
    <property type="entry name" value="EG:EG0003.4 PROTEIN-RELATED"/>
    <property type="match status" value="1"/>
</dbReference>
<keyword evidence="8" id="KW-1185">Reference proteome</keyword>
<evidence type="ECO:0000313" key="7">
    <source>
        <dbReference type="EnsemblMetazoa" id="RPRC015024-PA"/>
    </source>
</evidence>
<sequence>MRFLLLVTLVLYCNEVEMSNILALFPLPQYSHTSNFMPIFKALASRGHNVTVVSPFPQKTPVPNLNDIVIRNDWDHIVSYFTLSDVIKMSERLFQLKFIWEVGDKLSQLALSNEYVQKLIRDKHTKFDLILLETFAFQEPLVAFGYKFNAPVINLHPCILSASASHFVGNSIPFSYSPTRFSTFSDRMTFLERVETAFFHTWDLLMYSIYHIRRQDHLMRKYLQHSELPNLPPLADMLRNTSLTLINHNSAVGYPLPLHKNVIEFGGINVKSGGKLPKDLQEIMDSAVYGVIYFNFGSIFNLSALPEETQTSIISALGKVKRRVLIKWNTLPANVKLPENIEFRKWYPQSSILAHPNCKLFITHGGVASIMEGIYHAVPLLLVPLFSDQKYNAKYAEGRGDGEVLYLEDLNEDNLFNSINRVLDNTRYKENIQKHSAIFKDQPIDTLEHVIYWIEYVIRHRGAAHLRPAVLDLYWYQYLMLDVIAFYTSIVFLILYIVKSVLCLIFRTVRRIIRKRNCEKDLNKSKKE</sequence>
<dbReference type="HOGENOM" id="CLU_012949_0_2_1"/>
<dbReference type="GeneID" id="141452597"/>
<dbReference type="SUPFAM" id="SSF53756">
    <property type="entry name" value="UDP-Glycosyltransferase/glycogen phosphorylase"/>
    <property type="match status" value="1"/>
</dbReference>
<dbReference type="AlphaFoldDB" id="R4G8T3"/>
<dbReference type="RefSeq" id="XP_073981014.1">
    <property type="nucleotide sequence ID" value="XM_074124913.1"/>
</dbReference>
<evidence type="ECO:0000256" key="5">
    <source>
        <dbReference type="RuleBase" id="RU362059"/>
    </source>
</evidence>
<dbReference type="STRING" id="13249.R4G8T3"/>
<protein>
    <recommendedName>
        <fullName evidence="5">UDP-glucuronosyltransferase</fullName>
        <ecNumber evidence="5">2.4.1.17</ecNumber>
    </recommendedName>
</protein>
<feature type="chain" id="PRO_5013983923" description="UDP-glucuronosyltransferase" evidence="5">
    <location>
        <begin position="19"/>
        <end position="528"/>
    </location>
</feature>
<evidence type="ECO:0000313" key="8">
    <source>
        <dbReference type="Proteomes" id="UP000015103"/>
    </source>
</evidence>
<dbReference type="FunCoup" id="R4G8T3">
    <property type="interactions" value="206"/>
</dbReference>
<dbReference type="EC" id="2.4.1.17" evidence="5"/>
<dbReference type="EMBL" id="GAHY01000422">
    <property type="protein sequence ID" value="JAA77088.1"/>
    <property type="molecule type" value="mRNA"/>
</dbReference>
<keyword evidence="2 4" id="KW-0328">Glycosyltransferase</keyword>
<dbReference type="VEuPathDB" id="VectorBase:RPRC015024"/>
<keyword evidence="5" id="KW-0732">Signal</keyword>
<evidence type="ECO:0000256" key="4">
    <source>
        <dbReference type="RuleBase" id="RU003718"/>
    </source>
</evidence>
<feature type="signal peptide" evidence="5">
    <location>
        <begin position="1"/>
        <end position="18"/>
    </location>
</feature>
<dbReference type="InterPro" id="IPR050271">
    <property type="entry name" value="UDP-glycosyltransferase"/>
</dbReference>
<evidence type="ECO:0000313" key="6">
    <source>
        <dbReference type="EMBL" id="JAA77088.1"/>
    </source>
</evidence>
<evidence type="ECO:0000256" key="2">
    <source>
        <dbReference type="ARBA" id="ARBA00022676"/>
    </source>
</evidence>
<dbReference type="eggNOG" id="KOG1192">
    <property type="taxonomic scope" value="Eukaryota"/>
</dbReference>
<dbReference type="OMA" id="YEGHESR"/>
<dbReference type="GO" id="GO:0015020">
    <property type="term" value="F:glucuronosyltransferase activity"/>
    <property type="evidence" value="ECO:0007669"/>
    <property type="project" value="UniProtKB-EC"/>
</dbReference>
<comment type="similarity">
    <text evidence="1 4">Belongs to the UDP-glycosyltransferase family.</text>
</comment>
<dbReference type="InterPro" id="IPR035595">
    <property type="entry name" value="UDP_glycos_trans_CS"/>
</dbReference>
<comment type="subcellular location">
    <subcellularLocation>
        <location evidence="5">Membrane</location>
        <topology evidence="5">Single-pass membrane protein</topology>
    </subcellularLocation>
</comment>
<dbReference type="EnsemblMetazoa" id="RPRC015024-RA">
    <property type="protein sequence ID" value="RPRC015024-PA"/>
    <property type="gene ID" value="RPRC015024"/>
</dbReference>
<dbReference type="Proteomes" id="UP000015103">
    <property type="component" value="Unassembled WGS sequence"/>
</dbReference>
<feature type="transmembrane region" description="Helical" evidence="5">
    <location>
        <begin position="484"/>
        <end position="506"/>
    </location>
</feature>
<dbReference type="PANTHER" id="PTHR48043:SF159">
    <property type="entry name" value="EG:EG0003.4 PROTEIN-RELATED"/>
    <property type="match status" value="1"/>
</dbReference>
<reference evidence="6" key="1">
    <citation type="submission" date="2013-04" db="EMBL/GenBank/DDBJ databases">
        <title>An insight into the transcriptome of the digestive tract of the blood sucking bug, Rhodnius prolixus.</title>
        <authorList>
            <person name="Ribeiro J.M.C."/>
            <person name="Genta F.A."/>
            <person name="Sorgine M.H.F."/>
            <person name="Paiva-Silva G.O."/>
            <person name="Majerowicz D."/>
            <person name="Medeiros M."/>
            <person name="Koerich L."/>
            <person name="Terra W.R."/>
            <person name="Ferreira C."/>
            <person name="Pimentel A.C."/>
            <person name="Bisch P.M."/>
            <person name="Diniz M.M.P."/>
            <person name="Nascimento R."/>
            <person name="Salmon D."/>
            <person name="Silber A.M."/>
            <person name="Alves M."/>
            <person name="Oliveira M.F."/>
            <person name="Gondim K.C."/>
            <person name="Silva Neto M.A.C."/>
            <person name="Atella G.C."/>
            <person name="Araujo H."/>
            <person name="Dias F.S."/>
            <person name="Polycarpo C.R."/>
            <person name="Fampa P."/>
            <person name="Melo A.C."/>
            <person name="Tanaka A.S."/>
            <person name="Balczun C."/>
            <person name="Oliveira J.H.M."/>
            <person name="Goncalves R."/>
            <person name="Lazoski C."/>
            <person name="Pereira M.A."/>
            <person name="Rivera-Pomar R."/>
            <person name="Diambra L."/>
            <person name="Schaub G.A."/>
            <person name="Garcia E.S."/>
            <person name="Azambuja P."/>
            <person name="Braz G.R.C."/>
            <person name="Oliveira P.L."/>
        </authorList>
    </citation>
    <scope>NUCLEOTIDE SEQUENCE</scope>
</reference>
<keyword evidence="5" id="KW-0472">Membrane</keyword>
<evidence type="ECO:0000256" key="1">
    <source>
        <dbReference type="ARBA" id="ARBA00009995"/>
    </source>
</evidence>
<keyword evidence="5" id="KW-1133">Transmembrane helix</keyword>
<dbReference type="CDD" id="cd03784">
    <property type="entry name" value="GT1_Gtf-like"/>
    <property type="match status" value="1"/>
</dbReference>
<dbReference type="RefSeq" id="XP_073981021.1">
    <property type="nucleotide sequence ID" value="XM_074124920.1"/>
</dbReference>
<dbReference type="GO" id="GO:0016020">
    <property type="term" value="C:membrane"/>
    <property type="evidence" value="ECO:0007669"/>
    <property type="project" value="UniProtKB-SubCell"/>
</dbReference>
<name>R4G8T3_RHOPR</name>
<dbReference type="InParanoid" id="R4G8T3"/>
<comment type="catalytic activity">
    <reaction evidence="5">
        <text>glucuronate acceptor + UDP-alpha-D-glucuronate = acceptor beta-D-glucuronoside + UDP + H(+)</text>
        <dbReference type="Rhea" id="RHEA:21032"/>
        <dbReference type="ChEBI" id="CHEBI:15378"/>
        <dbReference type="ChEBI" id="CHEBI:58052"/>
        <dbReference type="ChEBI" id="CHEBI:58223"/>
        <dbReference type="ChEBI" id="CHEBI:132367"/>
        <dbReference type="ChEBI" id="CHEBI:132368"/>
        <dbReference type="EC" id="2.4.1.17"/>
    </reaction>
</comment>
<dbReference type="Pfam" id="PF00201">
    <property type="entry name" value="UDPGT"/>
    <property type="match status" value="1"/>
</dbReference>
<dbReference type="EMBL" id="ACPB03005787">
    <property type="status" value="NOT_ANNOTATED_CDS"/>
    <property type="molecule type" value="Genomic_DNA"/>
</dbReference>
<dbReference type="PROSITE" id="PS00375">
    <property type="entry name" value="UDPGT"/>
    <property type="match status" value="1"/>
</dbReference>
<keyword evidence="3 4" id="KW-0808">Transferase</keyword>